<protein>
    <submittedName>
        <fullName evidence="2">Flavoprotein</fullName>
    </submittedName>
</protein>
<dbReference type="RefSeq" id="WP_247027239.1">
    <property type="nucleotide sequence ID" value="NZ_JALKCH010000003.1"/>
</dbReference>
<gene>
    <name evidence="2" type="ORF">MWN34_05110</name>
</gene>
<reference evidence="2 3" key="1">
    <citation type="submission" date="2022-04" db="EMBL/GenBank/DDBJ databases">
        <authorList>
            <person name="Grouzdev D.S."/>
            <person name="Pantiukh K.S."/>
            <person name="Krutkina M.S."/>
        </authorList>
    </citation>
    <scope>NUCLEOTIDE SEQUENCE [LARGE SCALE GENOMIC DNA]</scope>
    <source>
        <strain evidence="2 3">6x-1</strain>
    </source>
</reference>
<organism evidence="2 3">
    <name type="scientific">Ancylobacter crimeensis</name>
    <dbReference type="NCBI Taxonomy" id="2579147"/>
    <lineage>
        <taxon>Bacteria</taxon>
        <taxon>Pseudomonadati</taxon>
        <taxon>Pseudomonadota</taxon>
        <taxon>Alphaproteobacteria</taxon>
        <taxon>Hyphomicrobiales</taxon>
        <taxon>Xanthobacteraceae</taxon>
        <taxon>Ancylobacter</taxon>
    </lineage>
</organism>
<accession>A0ABT0D8K7</accession>
<dbReference type="InterPro" id="IPR036551">
    <property type="entry name" value="Flavin_trans-like"/>
</dbReference>
<dbReference type="Pfam" id="PF02441">
    <property type="entry name" value="Flavoprotein"/>
    <property type="match status" value="1"/>
</dbReference>
<proteinExistence type="predicted"/>
<dbReference type="EMBL" id="JALKCH010000003">
    <property type="protein sequence ID" value="MCK0196288.1"/>
    <property type="molecule type" value="Genomic_DNA"/>
</dbReference>
<name>A0ABT0D8K7_9HYPH</name>
<dbReference type="InterPro" id="IPR003382">
    <property type="entry name" value="Flavoprotein"/>
</dbReference>
<keyword evidence="3" id="KW-1185">Reference proteome</keyword>
<evidence type="ECO:0000313" key="3">
    <source>
        <dbReference type="Proteomes" id="UP001203284"/>
    </source>
</evidence>
<evidence type="ECO:0000259" key="1">
    <source>
        <dbReference type="Pfam" id="PF02441"/>
    </source>
</evidence>
<dbReference type="SUPFAM" id="SSF52507">
    <property type="entry name" value="Homo-oligomeric flavin-containing Cys decarboxylases, HFCD"/>
    <property type="match status" value="1"/>
</dbReference>
<feature type="domain" description="Flavoprotein" evidence="1">
    <location>
        <begin position="21"/>
        <end position="169"/>
    </location>
</feature>
<dbReference type="Gene3D" id="3.40.50.1950">
    <property type="entry name" value="Flavin prenyltransferase-like"/>
    <property type="match status" value="1"/>
</dbReference>
<sequence>MTDIEVGMADDAQTDAGTYPRWGWALTGSGHFFTESIELIRELGAVDLFVSAAADEVLRMYRQSLPAGTRIFRETTASSVPVGRFYERLYHTLIVSPASSNTVAKCVYGISDTLVTNCFAQAGKCRVHCIVFACDTAPEMITTAPKGEVPVYPRRIDLENTAKLKSFDDTAVVESVDELRAAVAARRLVLARQGAA</sequence>
<comment type="caution">
    <text evidence="2">The sequence shown here is derived from an EMBL/GenBank/DDBJ whole genome shotgun (WGS) entry which is preliminary data.</text>
</comment>
<evidence type="ECO:0000313" key="2">
    <source>
        <dbReference type="EMBL" id="MCK0196288.1"/>
    </source>
</evidence>
<dbReference type="Proteomes" id="UP001203284">
    <property type="component" value="Unassembled WGS sequence"/>
</dbReference>